<evidence type="ECO:0000313" key="2">
    <source>
        <dbReference type="EMBL" id="KZN34111.1"/>
    </source>
</evidence>
<comment type="caution">
    <text evidence="2">The sequence shown here is derived from an EMBL/GenBank/DDBJ whole genome shotgun (WGS) entry which is preliminary data.</text>
</comment>
<reference evidence="2 3" key="1">
    <citation type="submission" date="2013-07" db="EMBL/GenBank/DDBJ databases">
        <title>Comparative Genomic and Metabolomic Analysis of Twelve Strains of Pseudoalteromonas luteoviolacea.</title>
        <authorList>
            <person name="Vynne N.G."/>
            <person name="Mansson M."/>
            <person name="Gram L."/>
        </authorList>
    </citation>
    <scope>NUCLEOTIDE SEQUENCE [LARGE SCALE GENOMIC DNA]</scope>
    <source>
        <strain evidence="2 3">DSM 6061</strain>
    </source>
</reference>
<dbReference type="CDD" id="cd06587">
    <property type="entry name" value="VOC"/>
    <property type="match status" value="1"/>
</dbReference>
<keyword evidence="3" id="KW-1185">Reference proteome</keyword>
<dbReference type="InterPro" id="IPR029068">
    <property type="entry name" value="Glyas_Bleomycin-R_OHBP_Dase"/>
</dbReference>
<dbReference type="Gene3D" id="3.10.180.10">
    <property type="entry name" value="2,3-Dihydroxybiphenyl 1,2-Dioxygenase, domain 1"/>
    <property type="match status" value="1"/>
</dbReference>
<protein>
    <recommendedName>
        <fullName evidence="1">VOC domain-containing protein</fullName>
    </recommendedName>
</protein>
<dbReference type="RefSeq" id="WP_211270618.1">
    <property type="nucleotide sequence ID" value="NZ_AQHB01000049.1"/>
</dbReference>
<organism evidence="2 3">
    <name type="scientific">Pseudoalteromonas luteoviolacea DSM 6061</name>
    <dbReference type="NCBI Taxonomy" id="1365250"/>
    <lineage>
        <taxon>Bacteria</taxon>
        <taxon>Pseudomonadati</taxon>
        <taxon>Pseudomonadota</taxon>
        <taxon>Gammaproteobacteria</taxon>
        <taxon>Alteromonadales</taxon>
        <taxon>Pseudoalteromonadaceae</taxon>
        <taxon>Pseudoalteromonas</taxon>
    </lineage>
</organism>
<accession>A0A166VXB0</accession>
<sequence>MMKLSAIRIPCISIAESARFYADKLQLRKVFGSESEGVVGFKLGDIDVLLEPQEKGEFEAERYLGFSVEVENIDDFYQQKLALGVRFTGVPEE</sequence>
<dbReference type="SUPFAM" id="SSF54593">
    <property type="entry name" value="Glyoxalase/Bleomycin resistance protein/Dihydroxybiphenyl dioxygenase"/>
    <property type="match status" value="1"/>
</dbReference>
<name>A0A166VXB0_9GAMM</name>
<proteinExistence type="predicted"/>
<dbReference type="PATRIC" id="fig|1365250.3.peg.3564"/>
<gene>
    <name evidence="2" type="ORF">N475_19340</name>
</gene>
<dbReference type="InterPro" id="IPR037523">
    <property type="entry name" value="VOC_core"/>
</dbReference>
<dbReference type="EMBL" id="AUYB01000119">
    <property type="protein sequence ID" value="KZN34111.1"/>
    <property type="molecule type" value="Genomic_DNA"/>
</dbReference>
<evidence type="ECO:0000313" key="3">
    <source>
        <dbReference type="Proteomes" id="UP000076643"/>
    </source>
</evidence>
<dbReference type="PROSITE" id="PS51819">
    <property type="entry name" value="VOC"/>
    <property type="match status" value="1"/>
</dbReference>
<dbReference type="Proteomes" id="UP000076643">
    <property type="component" value="Unassembled WGS sequence"/>
</dbReference>
<dbReference type="AlphaFoldDB" id="A0A166VXB0"/>
<feature type="domain" description="VOC" evidence="1">
    <location>
        <begin position="3"/>
        <end position="93"/>
    </location>
</feature>
<evidence type="ECO:0000259" key="1">
    <source>
        <dbReference type="PROSITE" id="PS51819"/>
    </source>
</evidence>